<proteinExistence type="predicted"/>
<name>A0AC34R338_9BILA</name>
<evidence type="ECO:0000313" key="1">
    <source>
        <dbReference type="Proteomes" id="UP000887576"/>
    </source>
</evidence>
<dbReference type="WBParaSite" id="JU765_v2.g3123.t1">
    <property type="protein sequence ID" value="JU765_v2.g3123.t1"/>
    <property type="gene ID" value="JU765_v2.g3123"/>
</dbReference>
<evidence type="ECO:0000313" key="2">
    <source>
        <dbReference type="WBParaSite" id="JU765_v2.g3123.t1"/>
    </source>
</evidence>
<organism evidence="1 2">
    <name type="scientific">Panagrolaimus sp. JU765</name>
    <dbReference type="NCBI Taxonomy" id="591449"/>
    <lineage>
        <taxon>Eukaryota</taxon>
        <taxon>Metazoa</taxon>
        <taxon>Ecdysozoa</taxon>
        <taxon>Nematoda</taxon>
        <taxon>Chromadorea</taxon>
        <taxon>Rhabditida</taxon>
        <taxon>Tylenchina</taxon>
        <taxon>Panagrolaimomorpha</taxon>
        <taxon>Panagrolaimoidea</taxon>
        <taxon>Panagrolaimidae</taxon>
        <taxon>Panagrolaimus</taxon>
    </lineage>
</organism>
<protein>
    <submittedName>
        <fullName evidence="2">Uncharacterized protein</fullName>
    </submittedName>
</protein>
<sequence length="271" mass="31847">MDLILQRDEVPADFRDRVEIILQREKTGDVIQKAWGKTNFGQHFVVVISKGMWLWFWFWYSVRFIIEEEYWNYEVVGGQNVESDIIYEKRRYSDFEKAKKYLEEMFENVKKNNFGEKVGFRLRKVPEGFLDDPDEWLKIGTHLQRNVTENELSGMGTLEGIYMGNGQVAYTSIDSDFSLDGKRRAYPRIDTLENFLGDPNNELRIVDHCFRQRDPESIVEIAQLIVDNYVELLASDTLPNQDEELWIYGLSSNDCHHFAHFCATGRASKDQ</sequence>
<reference evidence="2" key="1">
    <citation type="submission" date="2022-11" db="UniProtKB">
        <authorList>
            <consortium name="WormBaseParasite"/>
        </authorList>
    </citation>
    <scope>IDENTIFICATION</scope>
</reference>
<dbReference type="Proteomes" id="UP000887576">
    <property type="component" value="Unplaced"/>
</dbReference>
<accession>A0AC34R338</accession>